<dbReference type="InterPro" id="IPR006139">
    <property type="entry name" value="D-isomer_2_OHA_DH_cat_dom"/>
</dbReference>
<dbReference type="Gene3D" id="3.30.70.260">
    <property type="match status" value="1"/>
</dbReference>
<reference evidence="14" key="2">
    <citation type="journal article" date="2021" name="PeerJ">
        <title>Extensive microbial diversity within the chicken gut microbiome revealed by metagenomics and culture.</title>
        <authorList>
            <person name="Gilroy R."/>
            <person name="Ravi A."/>
            <person name="Getino M."/>
            <person name="Pursley I."/>
            <person name="Horton D.L."/>
            <person name="Alikhan N.F."/>
            <person name="Baker D."/>
            <person name="Gharbi K."/>
            <person name="Hall N."/>
            <person name="Watson M."/>
            <person name="Adriaenssens E.M."/>
            <person name="Foster-Nyarko E."/>
            <person name="Jarju S."/>
            <person name="Secka A."/>
            <person name="Antonio M."/>
            <person name="Oren A."/>
            <person name="Chaudhuri R.R."/>
            <person name="La Ragione R."/>
            <person name="Hildebrand F."/>
            <person name="Pallen M.J."/>
        </authorList>
    </citation>
    <scope>NUCLEOTIDE SEQUENCE</scope>
    <source>
        <strain evidence="14">6086</strain>
    </source>
</reference>
<organism evidence="14 15">
    <name type="scientific">Candidatus Caccousia stercoris</name>
    <dbReference type="NCBI Taxonomy" id="2840723"/>
    <lineage>
        <taxon>Bacteria</taxon>
        <taxon>Bacillati</taxon>
        <taxon>Bacillota</taxon>
        <taxon>Clostridia</taxon>
        <taxon>Eubacteriales</taxon>
        <taxon>Oscillospiraceae</taxon>
        <taxon>Oscillospiraceae incertae sedis</taxon>
        <taxon>Candidatus Caccousia</taxon>
    </lineage>
</organism>
<dbReference type="EC" id="1.1.1.95" evidence="5"/>
<keyword evidence="8" id="KW-0520">NAD</keyword>
<dbReference type="SUPFAM" id="SSF51735">
    <property type="entry name" value="NAD(P)-binding Rossmann-fold domains"/>
    <property type="match status" value="1"/>
</dbReference>
<dbReference type="InterPro" id="IPR045865">
    <property type="entry name" value="ACT-like_dom_sf"/>
</dbReference>
<evidence type="ECO:0000256" key="12">
    <source>
        <dbReference type="RuleBase" id="RU003719"/>
    </source>
</evidence>
<sequence length="389" mass="41290">MYQIQCLNKISEVGTSRFNANYICGTDVQNPDAILVRSASMHEMEFGPELLAIARAGAGVNNIPLDKCSEQGIAVFNTPGANANAVKELVLAALLLSSRRIVDGIEWLRTLKGQGAEISKLVEKGKGAYVGPEISGKTLGVVGLGAIGVLVSSAAVSLGMDVYGYDPFLSVETAWGLSSAVHHAQTLDEIYSKCDYITLHVPLTPDTREMINASSIAKMKDSVRLINLARGDLVNSADVAAALESGKVAAYATDFADDTILGAKNVIAMPHLGASTPESEDNCARMAALELIDYLENGNIRNSVNLPAVSMPREGSRICIVHRNIPNTISRFSGVLAQAGVNIENMASKSRKEYAYTILDVTGDVTANAAQAIDALDEVIRVRVIKAAN</sequence>
<gene>
    <name evidence="14" type="ORF">IAD03_00635</name>
</gene>
<evidence type="ECO:0000313" key="14">
    <source>
        <dbReference type="EMBL" id="HIS77852.1"/>
    </source>
</evidence>
<comment type="catalytic activity">
    <reaction evidence="11">
        <text>(2R)-3-phosphoglycerate + NAD(+) = 3-phosphooxypyruvate + NADH + H(+)</text>
        <dbReference type="Rhea" id="RHEA:12641"/>
        <dbReference type="ChEBI" id="CHEBI:15378"/>
        <dbReference type="ChEBI" id="CHEBI:18110"/>
        <dbReference type="ChEBI" id="CHEBI:57540"/>
        <dbReference type="ChEBI" id="CHEBI:57945"/>
        <dbReference type="ChEBI" id="CHEBI:58272"/>
        <dbReference type="EC" id="1.1.1.95"/>
    </reaction>
</comment>
<dbReference type="Proteomes" id="UP000824141">
    <property type="component" value="Unassembled WGS sequence"/>
</dbReference>
<dbReference type="PROSITE" id="PS00065">
    <property type="entry name" value="D_2_HYDROXYACID_DH_1"/>
    <property type="match status" value="1"/>
</dbReference>
<dbReference type="GO" id="GO:0051287">
    <property type="term" value="F:NAD binding"/>
    <property type="evidence" value="ECO:0007669"/>
    <property type="project" value="InterPro"/>
</dbReference>
<feature type="domain" description="ACT" evidence="13">
    <location>
        <begin position="317"/>
        <end position="389"/>
    </location>
</feature>
<comment type="function">
    <text evidence="1">Catalyzes the reversible oxidation of 3-phospho-D-glycerate to 3-phosphonooxypyruvate, the first step of the phosphorylated L-serine biosynthesis pathway. Also catalyzes the reversible oxidation of 2-hydroxyglutarate to 2-oxoglutarate.</text>
</comment>
<dbReference type="Pfam" id="PF00389">
    <property type="entry name" value="2-Hacid_dh"/>
    <property type="match status" value="1"/>
</dbReference>
<comment type="catalytic activity">
    <reaction evidence="10">
        <text>(R)-2-hydroxyglutarate + NAD(+) = 2-oxoglutarate + NADH + H(+)</text>
        <dbReference type="Rhea" id="RHEA:49612"/>
        <dbReference type="ChEBI" id="CHEBI:15378"/>
        <dbReference type="ChEBI" id="CHEBI:15801"/>
        <dbReference type="ChEBI" id="CHEBI:16810"/>
        <dbReference type="ChEBI" id="CHEBI:57540"/>
        <dbReference type="ChEBI" id="CHEBI:57945"/>
        <dbReference type="EC" id="1.1.1.399"/>
    </reaction>
</comment>
<name>A0A9D1FQC6_9FIRM</name>
<evidence type="ECO:0000256" key="10">
    <source>
        <dbReference type="ARBA" id="ARBA00048126"/>
    </source>
</evidence>
<dbReference type="PROSITE" id="PS51671">
    <property type="entry name" value="ACT"/>
    <property type="match status" value="1"/>
</dbReference>
<dbReference type="AlphaFoldDB" id="A0A9D1FQC6"/>
<evidence type="ECO:0000313" key="15">
    <source>
        <dbReference type="Proteomes" id="UP000824141"/>
    </source>
</evidence>
<dbReference type="CDD" id="cd12174">
    <property type="entry name" value="PGDH_like_3"/>
    <property type="match status" value="1"/>
</dbReference>
<comment type="similarity">
    <text evidence="3 12">Belongs to the D-isomer specific 2-hydroxyacid dehydrogenase family.</text>
</comment>
<evidence type="ECO:0000256" key="3">
    <source>
        <dbReference type="ARBA" id="ARBA00005854"/>
    </source>
</evidence>
<dbReference type="Gene3D" id="3.40.50.720">
    <property type="entry name" value="NAD(P)-binding Rossmann-like Domain"/>
    <property type="match status" value="2"/>
</dbReference>
<dbReference type="InterPro" id="IPR036291">
    <property type="entry name" value="NAD(P)-bd_dom_sf"/>
</dbReference>
<protein>
    <recommendedName>
        <fullName evidence="6">D-3-phosphoglycerate dehydrogenase</fullName>
        <ecNumber evidence="4">1.1.1.399</ecNumber>
        <ecNumber evidence="5">1.1.1.95</ecNumber>
    </recommendedName>
    <alternativeName>
        <fullName evidence="9">2-oxoglutarate reductase</fullName>
    </alternativeName>
</protein>
<evidence type="ECO:0000256" key="8">
    <source>
        <dbReference type="ARBA" id="ARBA00023027"/>
    </source>
</evidence>
<dbReference type="CDD" id="cd04901">
    <property type="entry name" value="ACT_3PGDH"/>
    <property type="match status" value="1"/>
</dbReference>
<dbReference type="PANTHER" id="PTHR42938:SF47">
    <property type="entry name" value="HYDROXYPYRUVATE REDUCTASE"/>
    <property type="match status" value="1"/>
</dbReference>
<dbReference type="PROSITE" id="PS00671">
    <property type="entry name" value="D_2_HYDROXYACID_DH_3"/>
    <property type="match status" value="1"/>
</dbReference>
<dbReference type="Pfam" id="PF02826">
    <property type="entry name" value="2-Hacid_dh_C"/>
    <property type="match status" value="1"/>
</dbReference>
<dbReference type="EC" id="1.1.1.399" evidence="4"/>
<evidence type="ECO:0000256" key="2">
    <source>
        <dbReference type="ARBA" id="ARBA00005216"/>
    </source>
</evidence>
<dbReference type="SUPFAM" id="SSF52283">
    <property type="entry name" value="Formate/glycerate dehydrogenase catalytic domain-like"/>
    <property type="match status" value="1"/>
</dbReference>
<evidence type="ECO:0000256" key="9">
    <source>
        <dbReference type="ARBA" id="ARBA00030455"/>
    </source>
</evidence>
<dbReference type="SUPFAM" id="SSF55021">
    <property type="entry name" value="ACT-like"/>
    <property type="match status" value="1"/>
</dbReference>
<proteinExistence type="inferred from homology"/>
<reference evidence="14" key="1">
    <citation type="submission" date="2020-10" db="EMBL/GenBank/DDBJ databases">
        <authorList>
            <person name="Gilroy R."/>
        </authorList>
    </citation>
    <scope>NUCLEOTIDE SEQUENCE</scope>
    <source>
        <strain evidence="14">6086</strain>
    </source>
</reference>
<evidence type="ECO:0000259" key="13">
    <source>
        <dbReference type="PROSITE" id="PS51671"/>
    </source>
</evidence>
<dbReference type="GO" id="GO:0004617">
    <property type="term" value="F:phosphoglycerate dehydrogenase activity"/>
    <property type="evidence" value="ECO:0007669"/>
    <property type="project" value="UniProtKB-EC"/>
</dbReference>
<comment type="caution">
    <text evidence="14">The sequence shown here is derived from an EMBL/GenBank/DDBJ whole genome shotgun (WGS) entry which is preliminary data.</text>
</comment>
<evidence type="ECO:0000256" key="7">
    <source>
        <dbReference type="ARBA" id="ARBA00023002"/>
    </source>
</evidence>
<dbReference type="InterPro" id="IPR029753">
    <property type="entry name" value="D-isomer_DH_CS"/>
</dbReference>
<dbReference type="InterPro" id="IPR002912">
    <property type="entry name" value="ACT_dom"/>
</dbReference>
<dbReference type="EMBL" id="DVJM01000011">
    <property type="protein sequence ID" value="HIS77852.1"/>
    <property type="molecule type" value="Genomic_DNA"/>
</dbReference>
<evidence type="ECO:0000256" key="5">
    <source>
        <dbReference type="ARBA" id="ARBA00013143"/>
    </source>
</evidence>
<comment type="pathway">
    <text evidence="2">Amino-acid biosynthesis; L-serine biosynthesis; L-serine from 3-phospho-D-glycerate: step 1/3.</text>
</comment>
<accession>A0A9D1FQC6</accession>
<dbReference type="InterPro" id="IPR029752">
    <property type="entry name" value="D-isomer_DH_CS1"/>
</dbReference>
<dbReference type="PANTHER" id="PTHR42938">
    <property type="entry name" value="FORMATE DEHYDROGENASE 1"/>
    <property type="match status" value="1"/>
</dbReference>
<evidence type="ECO:0000256" key="4">
    <source>
        <dbReference type="ARBA" id="ARBA00013001"/>
    </source>
</evidence>
<dbReference type="InterPro" id="IPR006140">
    <property type="entry name" value="D-isomer_DH_NAD-bd"/>
</dbReference>
<keyword evidence="7 12" id="KW-0560">Oxidoreductase</keyword>
<evidence type="ECO:0000256" key="11">
    <source>
        <dbReference type="ARBA" id="ARBA00048731"/>
    </source>
</evidence>
<evidence type="ECO:0000256" key="1">
    <source>
        <dbReference type="ARBA" id="ARBA00003800"/>
    </source>
</evidence>
<evidence type="ECO:0000256" key="6">
    <source>
        <dbReference type="ARBA" id="ARBA00021582"/>
    </source>
</evidence>